<gene>
    <name evidence="1" type="ORF">CERSUDRAFT_84275</name>
</gene>
<dbReference type="Proteomes" id="UP000016930">
    <property type="component" value="Unassembled WGS sequence"/>
</dbReference>
<organism evidence="1 2">
    <name type="scientific">Ceriporiopsis subvermispora (strain B)</name>
    <name type="common">White-rot fungus</name>
    <name type="synonym">Gelatoporia subvermispora</name>
    <dbReference type="NCBI Taxonomy" id="914234"/>
    <lineage>
        <taxon>Eukaryota</taxon>
        <taxon>Fungi</taxon>
        <taxon>Dikarya</taxon>
        <taxon>Basidiomycota</taxon>
        <taxon>Agaricomycotina</taxon>
        <taxon>Agaricomycetes</taxon>
        <taxon>Polyporales</taxon>
        <taxon>Gelatoporiaceae</taxon>
        <taxon>Gelatoporia</taxon>
    </lineage>
</organism>
<protein>
    <submittedName>
        <fullName evidence="1">Uncharacterized protein</fullName>
    </submittedName>
</protein>
<proteinExistence type="predicted"/>
<dbReference type="HOGENOM" id="CLU_1869990_0_0_1"/>
<accession>M2QVS9</accession>
<sequence length="137" mass="15430">MEAYDSWRALELAVLHETASVNKQLRCSVIGNVLCCADATLSDDSLLINVIHPCASDPSLYSQDDVRAVIKVLIETAQSADYYPGRCIPILLRSFFCRVATSRERYEEQSSDLRILAKLDISRHVWLHADARGIFML</sequence>
<evidence type="ECO:0000313" key="2">
    <source>
        <dbReference type="Proteomes" id="UP000016930"/>
    </source>
</evidence>
<dbReference type="EMBL" id="KB445798">
    <property type="protein sequence ID" value="EMD36205.1"/>
    <property type="molecule type" value="Genomic_DNA"/>
</dbReference>
<keyword evidence="2" id="KW-1185">Reference proteome</keyword>
<dbReference type="AlphaFoldDB" id="M2QVS9"/>
<evidence type="ECO:0000313" key="1">
    <source>
        <dbReference type="EMBL" id="EMD36205.1"/>
    </source>
</evidence>
<name>M2QVS9_CERS8</name>
<reference evidence="1 2" key="1">
    <citation type="journal article" date="2012" name="Proc. Natl. Acad. Sci. U.S.A.">
        <title>Comparative genomics of Ceriporiopsis subvermispora and Phanerochaete chrysosporium provide insight into selective ligninolysis.</title>
        <authorList>
            <person name="Fernandez-Fueyo E."/>
            <person name="Ruiz-Duenas F.J."/>
            <person name="Ferreira P."/>
            <person name="Floudas D."/>
            <person name="Hibbett D.S."/>
            <person name="Canessa P."/>
            <person name="Larrondo L.F."/>
            <person name="James T.Y."/>
            <person name="Seelenfreund D."/>
            <person name="Lobos S."/>
            <person name="Polanco R."/>
            <person name="Tello M."/>
            <person name="Honda Y."/>
            <person name="Watanabe T."/>
            <person name="Watanabe T."/>
            <person name="Ryu J.S."/>
            <person name="Kubicek C.P."/>
            <person name="Schmoll M."/>
            <person name="Gaskell J."/>
            <person name="Hammel K.E."/>
            <person name="St John F.J."/>
            <person name="Vanden Wymelenberg A."/>
            <person name="Sabat G."/>
            <person name="Splinter BonDurant S."/>
            <person name="Syed K."/>
            <person name="Yadav J.S."/>
            <person name="Doddapaneni H."/>
            <person name="Subramanian V."/>
            <person name="Lavin J.L."/>
            <person name="Oguiza J.A."/>
            <person name="Perez G."/>
            <person name="Pisabarro A.G."/>
            <person name="Ramirez L."/>
            <person name="Santoyo F."/>
            <person name="Master E."/>
            <person name="Coutinho P.M."/>
            <person name="Henrissat B."/>
            <person name="Lombard V."/>
            <person name="Magnuson J.K."/>
            <person name="Kuees U."/>
            <person name="Hori C."/>
            <person name="Igarashi K."/>
            <person name="Samejima M."/>
            <person name="Held B.W."/>
            <person name="Barry K.W."/>
            <person name="LaButti K.M."/>
            <person name="Lapidus A."/>
            <person name="Lindquist E.A."/>
            <person name="Lucas S.M."/>
            <person name="Riley R."/>
            <person name="Salamov A.A."/>
            <person name="Hoffmeister D."/>
            <person name="Schwenk D."/>
            <person name="Hadar Y."/>
            <person name="Yarden O."/>
            <person name="de Vries R.P."/>
            <person name="Wiebenga A."/>
            <person name="Stenlid J."/>
            <person name="Eastwood D."/>
            <person name="Grigoriev I.V."/>
            <person name="Berka R.M."/>
            <person name="Blanchette R.A."/>
            <person name="Kersten P."/>
            <person name="Martinez A.T."/>
            <person name="Vicuna R."/>
            <person name="Cullen D."/>
        </authorList>
    </citation>
    <scope>NUCLEOTIDE SEQUENCE [LARGE SCALE GENOMIC DNA]</scope>
    <source>
        <strain evidence="1 2">B</strain>
    </source>
</reference>
<feature type="non-terminal residue" evidence="1">
    <location>
        <position position="137"/>
    </location>
</feature>